<evidence type="ECO:0000256" key="2">
    <source>
        <dbReference type="ARBA" id="ARBA00022676"/>
    </source>
</evidence>
<name>A0A6P3YDK0_DINQU</name>
<proteinExistence type="inferred from homology"/>
<dbReference type="OrthoDB" id="5835829at2759"/>
<evidence type="ECO:0000313" key="5">
    <source>
        <dbReference type="RefSeq" id="XP_014489120.1"/>
    </source>
</evidence>
<evidence type="ECO:0000313" key="4">
    <source>
        <dbReference type="Proteomes" id="UP000515204"/>
    </source>
</evidence>
<dbReference type="Proteomes" id="UP000515204">
    <property type="component" value="Unplaced"/>
</dbReference>
<organism evidence="4 5">
    <name type="scientific">Dinoponera quadriceps</name>
    <name type="common">South American ant</name>
    <dbReference type="NCBI Taxonomy" id="609295"/>
    <lineage>
        <taxon>Eukaryota</taxon>
        <taxon>Metazoa</taxon>
        <taxon>Ecdysozoa</taxon>
        <taxon>Arthropoda</taxon>
        <taxon>Hexapoda</taxon>
        <taxon>Insecta</taxon>
        <taxon>Pterygota</taxon>
        <taxon>Neoptera</taxon>
        <taxon>Endopterygota</taxon>
        <taxon>Hymenoptera</taxon>
        <taxon>Apocrita</taxon>
        <taxon>Aculeata</taxon>
        <taxon>Formicoidea</taxon>
        <taxon>Formicidae</taxon>
        <taxon>Ponerinae</taxon>
        <taxon>Ponerini</taxon>
        <taxon>Dinoponera</taxon>
    </lineage>
</organism>
<sequence>MSKLIEGDDYDPTEWKEFSTFKTIQFVYVWGQDMCKNITKTKAAKELLETVKNVEFDVIIQDVTLNQCLYGLWEVAKGKPPVVGFIPFGFAPWFKDFVGGSNYPTIRPYCHLGIAGPEGFWQRTWNAINYIIDDLFRNYYYLPKAQQLAERYVGHEIRPLYEIEKDISILLINSHPAFESAIPLPPNAIEVGGMHAQTSQAASDEKIRNFLDGAKNGAVVISLGTNVAWKSVGLDKVEAVIVALSKLKQRVLWKLKVKLSLKMPDNVMTMKWIPQGDVLISLLLRTS</sequence>
<dbReference type="PANTHER" id="PTHR48043:SF159">
    <property type="entry name" value="EG:EG0003.4 PROTEIN-RELATED"/>
    <property type="match status" value="1"/>
</dbReference>
<protein>
    <submittedName>
        <fullName evidence="5">UDP-glucuronosyltransferase 2B20-like</fullName>
    </submittedName>
</protein>
<dbReference type="KEGG" id="dqu:106752130"/>
<dbReference type="AlphaFoldDB" id="A0A6P3YDK0"/>
<keyword evidence="2" id="KW-0328">Glycosyltransferase</keyword>
<dbReference type="PANTHER" id="PTHR48043">
    <property type="entry name" value="EG:EG0003.4 PROTEIN-RELATED"/>
    <property type="match status" value="1"/>
</dbReference>
<accession>A0A6P3YDK0</accession>
<reference evidence="5" key="1">
    <citation type="submission" date="2025-08" db="UniProtKB">
        <authorList>
            <consortium name="RefSeq"/>
        </authorList>
    </citation>
    <scope>IDENTIFICATION</scope>
</reference>
<dbReference type="SUPFAM" id="SSF53756">
    <property type="entry name" value="UDP-Glycosyltransferase/glycogen phosphorylase"/>
    <property type="match status" value="1"/>
</dbReference>
<evidence type="ECO:0000256" key="3">
    <source>
        <dbReference type="ARBA" id="ARBA00022679"/>
    </source>
</evidence>
<dbReference type="Pfam" id="PF00201">
    <property type="entry name" value="UDPGT"/>
    <property type="match status" value="1"/>
</dbReference>
<dbReference type="InterPro" id="IPR002213">
    <property type="entry name" value="UDP_glucos_trans"/>
</dbReference>
<dbReference type="GeneID" id="106752130"/>
<comment type="similarity">
    <text evidence="1">Belongs to the UDP-glycosyltransferase family.</text>
</comment>
<dbReference type="Gene3D" id="3.40.50.2000">
    <property type="entry name" value="Glycogen Phosphorylase B"/>
    <property type="match status" value="1"/>
</dbReference>
<gene>
    <name evidence="5" type="primary">LOC106752130</name>
</gene>
<keyword evidence="3" id="KW-0808">Transferase</keyword>
<dbReference type="GO" id="GO:0008194">
    <property type="term" value="F:UDP-glycosyltransferase activity"/>
    <property type="evidence" value="ECO:0007669"/>
    <property type="project" value="InterPro"/>
</dbReference>
<evidence type="ECO:0000256" key="1">
    <source>
        <dbReference type="ARBA" id="ARBA00009995"/>
    </source>
</evidence>
<dbReference type="InterPro" id="IPR050271">
    <property type="entry name" value="UDP-glycosyltransferase"/>
</dbReference>
<keyword evidence="4" id="KW-1185">Reference proteome</keyword>
<dbReference type="RefSeq" id="XP_014489120.1">
    <property type="nucleotide sequence ID" value="XM_014633634.1"/>
</dbReference>